<evidence type="ECO:0000256" key="1">
    <source>
        <dbReference type="ARBA" id="ARBA00009477"/>
    </source>
</evidence>
<feature type="compositionally biased region" description="Polar residues" evidence="3">
    <location>
        <begin position="385"/>
        <end position="394"/>
    </location>
</feature>
<dbReference type="GO" id="GO:0015562">
    <property type="term" value="F:efflux transmembrane transporter activity"/>
    <property type="evidence" value="ECO:0007669"/>
    <property type="project" value="TreeGrafter"/>
</dbReference>
<dbReference type="Gene3D" id="2.40.30.170">
    <property type="match status" value="1"/>
</dbReference>
<reference evidence="6" key="2">
    <citation type="submission" date="2020-09" db="EMBL/GenBank/DDBJ databases">
        <authorList>
            <person name="Sun Q."/>
            <person name="Kim S."/>
        </authorList>
    </citation>
    <scope>NUCLEOTIDE SEQUENCE</scope>
    <source>
        <strain evidence="6">KCTC 42249</strain>
    </source>
</reference>
<feature type="region of interest" description="Disordered" evidence="3">
    <location>
        <begin position="375"/>
        <end position="394"/>
    </location>
</feature>
<dbReference type="Pfam" id="PF25954">
    <property type="entry name" value="Beta-barrel_RND_2"/>
    <property type="match status" value="1"/>
</dbReference>
<evidence type="ECO:0000313" key="7">
    <source>
        <dbReference type="Proteomes" id="UP000630142"/>
    </source>
</evidence>
<dbReference type="NCBIfam" id="TIGR01730">
    <property type="entry name" value="RND_mfp"/>
    <property type="match status" value="1"/>
</dbReference>
<dbReference type="Gene3D" id="2.40.420.20">
    <property type="match status" value="1"/>
</dbReference>
<evidence type="ECO:0000313" key="6">
    <source>
        <dbReference type="EMBL" id="GHD13207.1"/>
    </source>
</evidence>
<dbReference type="InterPro" id="IPR058625">
    <property type="entry name" value="MdtA-like_BSH"/>
</dbReference>
<dbReference type="Gene3D" id="2.40.50.100">
    <property type="match status" value="1"/>
</dbReference>
<keyword evidence="7" id="KW-1185">Reference proteome</keyword>
<dbReference type="Gene3D" id="1.10.287.470">
    <property type="entry name" value="Helix hairpin bin"/>
    <property type="match status" value="1"/>
</dbReference>
<dbReference type="InterPro" id="IPR058792">
    <property type="entry name" value="Beta-barrel_RND_2"/>
</dbReference>
<dbReference type="FunFam" id="2.40.30.170:FF:000010">
    <property type="entry name" value="Efflux RND transporter periplasmic adaptor subunit"/>
    <property type="match status" value="1"/>
</dbReference>
<dbReference type="GO" id="GO:1990281">
    <property type="term" value="C:efflux pump complex"/>
    <property type="evidence" value="ECO:0007669"/>
    <property type="project" value="TreeGrafter"/>
</dbReference>
<comment type="caution">
    <text evidence="6">The sequence shown here is derived from an EMBL/GenBank/DDBJ whole genome shotgun (WGS) entry which is preliminary data.</text>
</comment>
<name>A0A8J3DQ25_9HYPH</name>
<evidence type="ECO:0000259" key="5">
    <source>
        <dbReference type="Pfam" id="PF25954"/>
    </source>
</evidence>
<keyword evidence="2" id="KW-0175">Coiled coil</keyword>
<dbReference type="AlphaFoldDB" id="A0A8J3DQ25"/>
<dbReference type="Pfam" id="PF25917">
    <property type="entry name" value="BSH_RND"/>
    <property type="match status" value="1"/>
</dbReference>
<proteinExistence type="inferred from homology"/>
<evidence type="ECO:0000259" key="4">
    <source>
        <dbReference type="Pfam" id="PF25917"/>
    </source>
</evidence>
<dbReference type="SUPFAM" id="SSF111369">
    <property type="entry name" value="HlyD-like secretion proteins"/>
    <property type="match status" value="1"/>
</dbReference>
<dbReference type="RefSeq" id="WP_189503124.1">
    <property type="nucleotide sequence ID" value="NZ_BMZQ01000001.1"/>
</dbReference>
<dbReference type="PANTHER" id="PTHR30469">
    <property type="entry name" value="MULTIDRUG RESISTANCE PROTEIN MDTA"/>
    <property type="match status" value="1"/>
</dbReference>
<reference evidence="6" key="1">
    <citation type="journal article" date="2014" name="Int. J. Syst. Evol. Microbiol.">
        <title>Complete genome sequence of Corynebacterium casei LMG S-19264T (=DSM 44701T), isolated from a smear-ripened cheese.</title>
        <authorList>
            <consortium name="US DOE Joint Genome Institute (JGI-PGF)"/>
            <person name="Walter F."/>
            <person name="Albersmeier A."/>
            <person name="Kalinowski J."/>
            <person name="Ruckert C."/>
        </authorList>
    </citation>
    <scope>NUCLEOTIDE SEQUENCE</scope>
    <source>
        <strain evidence="6">KCTC 42249</strain>
    </source>
</reference>
<comment type="similarity">
    <text evidence="1">Belongs to the membrane fusion protein (MFP) (TC 8.A.1) family.</text>
</comment>
<gene>
    <name evidence="6" type="ORF">GCM10016234_18470</name>
</gene>
<dbReference type="InterPro" id="IPR006143">
    <property type="entry name" value="RND_pump_MFP"/>
</dbReference>
<sequence length="394" mass="41712">MAVWKQLILGLLVAVIGAALWVRFVPGSADTLAKIGLDVPAWAAVEPQQKEAAEGGGGQNGGQRQNRTTTVVAPPATRATINDRLTAIGTGNAIRSVSVLPFVSGRIVEIPVASGDQIKAGDVIARLDADAERIAVDRAKIALENAQAALDRSNALRNSNTITAVAQTEAKLAVDNARLEQQQAELNLERRSITAPIGGMVGIVPVEIGDYVTSQTEIVTLDDRSEILVDFWVPERFAGAVKVGAPVKASLVARPDRIFDGVVSALDSRLDTASRTMRVQAKLANPDDLLRAGMSFEVAMTFPGDTFPAVNPLAIQWSTDGAYVWQIRDNKAERTPVRIIQRNTDAVLVEADIADGRPIITEGLQALRDGASVQIAGGNRPEPVATTQTPGSGS</sequence>
<dbReference type="PANTHER" id="PTHR30469:SF11">
    <property type="entry name" value="BLL4320 PROTEIN"/>
    <property type="match status" value="1"/>
</dbReference>
<feature type="domain" description="CusB-like beta-barrel" evidence="5">
    <location>
        <begin position="230"/>
        <end position="300"/>
    </location>
</feature>
<feature type="compositionally biased region" description="Low complexity" evidence="3">
    <location>
        <begin position="62"/>
        <end position="72"/>
    </location>
</feature>
<evidence type="ECO:0000256" key="3">
    <source>
        <dbReference type="SAM" id="MobiDB-lite"/>
    </source>
</evidence>
<protein>
    <submittedName>
        <fullName evidence="6">Hemolysin secretion protein D</fullName>
    </submittedName>
</protein>
<feature type="coiled-coil region" evidence="2">
    <location>
        <begin position="136"/>
        <end position="189"/>
    </location>
</feature>
<evidence type="ECO:0000256" key="2">
    <source>
        <dbReference type="SAM" id="Coils"/>
    </source>
</evidence>
<accession>A0A8J3DQ25</accession>
<feature type="domain" description="Multidrug resistance protein MdtA-like barrel-sandwich hybrid" evidence="4">
    <location>
        <begin position="95"/>
        <end position="216"/>
    </location>
</feature>
<organism evidence="6 7">
    <name type="scientific">Tianweitania populi</name>
    <dbReference type="NCBI Taxonomy" id="1607949"/>
    <lineage>
        <taxon>Bacteria</taxon>
        <taxon>Pseudomonadati</taxon>
        <taxon>Pseudomonadota</taxon>
        <taxon>Alphaproteobacteria</taxon>
        <taxon>Hyphomicrobiales</taxon>
        <taxon>Phyllobacteriaceae</taxon>
        <taxon>Tianweitania</taxon>
    </lineage>
</organism>
<dbReference type="Proteomes" id="UP000630142">
    <property type="component" value="Unassembled WGS sequence"/>
</dbReference>
<feature type="region of interest" description="Disordered" evidence="3">
    <location>
        <begin position="48"/>
        <end position="72"/>
    </location>
</feature>
<dbReference type="EMBL" id="BMZQ01000001">
    <property type="protein sequence ID" value="GHD13207.1"/>
    <property type="molecule type" value="Genomic_DNA"/>
</dbReference>